<feature type="transmembrane region" description="Helical" evidence="7">
    <location>
        <begin position="49"/>
        <end position="70"/>
    </location>
</feature>
<dbReference type="GO" id="GO:0022857">
    <property type="term" value="F:transmembrane transporter activity"/>
    <property type="evidence" value="ECO:0007669"/>
    <property type="project" value="InterPro"/>
</dbReference>
<dbReference type="InterPro" id="IPR011701">
    <property type="entry name" value="MFS"/>
</dbReference>
<evidence type="ECO:0000256" key="6">
    <source>
        <dbReference type="ARBA" id="ARBA00023136"/>
    </source>
</evidence>
<evidence type="ECO:0000256" key="1">
    <source>
        <dbReference type="ARBA" id="ARBA00004429"/>
    </source>
</evidence>
<feature type="transmembrane region" description="Helical" evidence="7">
    <location>
        <begin position="327"/>
        <end position="347"/>
    </location>
</feature>
<dbReference type="InterPro" id="IPR036259">
    <property type="entry name" value="MFS_trans_sf"/>
</dbReference>
<feature type="transmembrane region" description="Helical" evidence="7">
    <location>
        <begin position="228"/>
        <end position="247"/>
    </location>
</feature>
<evidence type="ECO:0000313" key="9">
    <source>
        <dbReference type="EMBL" id="HAG0930009.1"/>
    </source>
</evidence>
<dbReference type="PROSITE" id="PS50850">
    <property type="entry name" value="MFS"/>
    <property type="match status" value="1"/>
</dbReference>
<evidence type="ECO:0000256" key="5">
    <source>
        <dbReference type="ARBA" id="ARBA00022989"/>
    </source>
</evidence>
<keyword evidence="6 7" id="KW-0472">Membrane</keyword>
<comment type="caution">
    <text evidence="9">The sequence shown here is derived from an EMBL/GenBank/DDBJ whole genome shotgun (WGS) entry which is preliminary data.</text>
</comment>
<evidence type="ECO:0000256" key="4">
    <source>
        <dbReference type="ARBA" id="ARBA00022692"/>
    </source>
</evidence>
<proteinExistence type="predicted"/>
<dbReference type="EMBL" id="DAAXGR010000014">
    <property type="protein sequence ID" value="HAG0930009.1"/>
    <property type="molecule type" value="Genomic_DNA"/>
</dbReference>
<keyword evidence="2" id="KW-1003">Cell membrane</keyword>
<name>A0A757VY61_SALER</name>
<feature type="domain" description="Major facilitator superfamily (MFS) profile" evidence="8">
    <location>
        <begin position="14"/>
        <end position="451"/>
    </location>
</feature>
<dbReference type="GO" id="GO:0005886">
    <property type="term" value="C:plasma membrane"/>
    <property type="evidence" value="ECO:0007669"/>
    <property type="project" value="UniProtKB-SubCell"/>
</dbReference>
<dbReference type="Pfam" id="PF07690">
    <property type="entry name" value="MFS_1"/>
    <property type="match status" value="1"/>
</dbReference>
<organism evidence="9">
    <name type="scientific">Salmonella enterica</name>
    <name type="common">Salmonella choleraesuis</name>
    <dbReference type="NCBI Taxonomy" id="28901"/>
    <lineage>
        <taxon>Bacteria</taxon>
        <taxon>Pseudomonadati</taxon>
        <taxon>Pseudomonadota</taxon>
        <taxon>Gammaproteobacteria</taxon>
        <taxon>Enterobacterales</taxon>
        <taxon>Enterobacteriaceae</taxon>
        <taxon>Salmonella</taxon>
    </lineage>
</organism>
<dbReference type="InterPro" id="IPR020846">
    <property type="entry name" value="MFS_dom"/>
</dbReference>
<evidence type="ECO:0000256" key="3">
    <source>
        <dbReference type="ARBA" id="ARBA00022519"/>
    </source>
</evidence>
<evidence type="ECO:0000256" key="2">
    <source>
        <dbReference type="ARBA" id="ARBA00022475"/>
    </source>
</evidence>
<dbReference type="Gene3D" id="1.20.1250.20">
    <property type="entry name" value="MFS general substrate transporter like domains"/>
    <property type="match status" value="1"/>
</dbReference>
<reference evidence="9" key="2">
    <citation type="submission" date="2020-02" db="EMBL/GenBank/DDBJ databases">
        <authorList>
            <consortium name="NCBI Pathogen Detection Project"/>
        </authorList>
    </citation>
    <scope>NUCLEOTIDE SEQUENCE</scope>
    <source>
        <strain evidence="9">MA.CK_94/00004459</strain>
    </source>
</reference>
<feature type="transmembrane region" description="Helical" evidence="7">
    <location>
        <begin position="82"/>
        <end position="106"/>
    </location>
</feature>
<evidence type="ECO:0000259" key="8">
    <source>
        <dbReference type="PROSITE" id="PS50850"/>
    </source>
</evidence>
<feature type="transmembrane region" description="Helical" evidence="7">
    <location>
        <begin position="399"/>
        <end position="416"/>
    </location>
</feature>
<sequence>MKNSNILNGLEKRFILSMMFSVILPLLDSSIANVILPNISHDTGISYKYVQWIVVSYMLACSAGILLSPFASKKYGIKKTWLCSLILFMAGSFLVGLSFDSISLIISRTLQGIGAGILMPVTQSALVIQFGKERLRGIMSLIAIPAVFAPAAGPLLGGALADIISWRYAFFINIPIVLIALYIGNKVIPKSEIQDINLNYFVYINFFISLVCIFVSVCFFTTKYIEIIYSVILCTVGIVLLIIAILLNNKSTVKIIELNQFKTPEYTLSIIMGFMTSLIFFGFLVFFPLLKSMQSNVSVIYIGFLLSLQGVGAWLTRKFIYTKLNEYNPFLITGGGIIVSALSILLIQNGNELFEYSGFFIRGIGLGVATIATLSAPFEYGEKKYTHDTSAITRITQQIGGAFGGLIAGGVIYYISSNIIKVHIAYSILFWLSFLTGVLSVLMIMFIKNKK</sequence>
<feature type="transmembrane region" description="Helical" evidence="7">
    <location>
        <begin position="112"/>
        <end position="131"/>
    </location>
</feature>
<dbReference type="Gene3D" id="1.20.1720.10">
    <property type="entry name" value="Multidrug resistance protein D"/>
    <property type="match status" value="1"/>
</dbReference>
<comment type="subcellular location">
    <subcellularLocation>
        <location evidence="1">Cell inner membrane</location>
        <topology evidence="1">Multi-pass membrane protein</topology>
    </subcellularLocation>
</comment>
<gene>
    <name evidence="9" type="ORF">G8S40_004053</name>
</gene>
<feature type="transmembrane region" description="Helical" evidence="7">
    <location>
        <begin position="14"/>
        <end position="37"/>
    </location>
</feature>
<feature type="transmembrane region" description="Helical" evidence="7">
    <location>
        <begin position="138"/>
        <end position="156"/>
    </location>
</feature>
<feature type="transmembrane region" description="Helical" evidence="7">
    <location>
        <begin position="168"/>
        <end position="188"/>
    </location>
</feature>
<keyword evidence="5 7" id="KW-1133">Transmembrane helix</keyword>
<reference evidence="9" key="1">
    <citation type="journal article" date="2018" name="Genome Biol.">
        <title>SKESA: strategic k-mer extension for scrupulous assemblies.</title>
        <authorList>
            <person name="Souvorov A."/>
            <person name="Agarwala R."/>
            <person name="Lipman D.J."/>
        </authorList>
    </citation>
    <scope>NUCLEOTIDE SEQUENCE</scope>
    <source>
        <strain evidence="9">MA.CK_94/00004459</strain>
    </source>
</reference>
<feature type="transmembrane region" description="Helical" evidence="7">
    <location>
        <begin position="268"/>
        <end position="290"/>
    </location>
</feature>
<keyword evidence="3" id="KW-0997">Cell inner membrane</keyword>
<feature type="transmembrane region" description="Helical" evidence="7">
    <location>
        <begin position="428"/>
        <end position="447"/>
    </location>
</feature>
<accession>A0A757VY61</accession>
<dbReference type="PANTHER" id="PTHR23501:SF1">
    <property type="entry name" value="TRANSPORT PROTEIN HSRA-RELATED"/>
    <property type="match status" value="1"/>
</dbReference>
<dbReference type="AlphaFoldDB" id="A0A757VY61"/>
<feature type="transmembrane region" description="Helical" evidence="7">
    <location>
        <begin position="296"/>
        <end position="315"/>
    </location>
</feature>
<dbReference type="SUPFAM" id="SSF103473">
    <property type="entry name" value="MFS general substrate transporter"/>
    <property type="match status" value="1"/>
</dbReference>
<evidence type="ECO:0000256" key="7">
    <source>
        <dbReference type="SAM" id="Phobius"/>
    </source>
</evidence>
<feature type="transmembrane region" description="Helical" evidence="7">
    <location>
        <begin position="359"/>
        <end position="378"/>
    </location>
</feature>
<dbReference type="PANTHER" id="PTHR23501">
    <property type="entry name" value="MAJOR FACILITATOR SUPERFAMILY"/>
    <property type="match status" value="1"/>
</dbReference>
<keyword evidence="4 7" id="KW-0812">Transmembrane</keyword>
<feature type="transmembrane region" description="Helical" evidence="7">
    <location>
        <begin position="200"/>
        <end position="222"/>
    </location>
</feature>
<protein>
    <submittedName>
        <fullName evidence="9">Multidrug efflux MFS transporter</fullName>
    </submittedName>
</protein>